<keyword evidence="2" id="KW-1185">Reference proteome</keyword>
<comment type="caution">
    <text evidence="1">The sequence shown here is derived from an EMBL/GenBank/DDBJ whole genome shotgun (WGS) entry which is preliminary data.</text>
</comment>
<reference evidence="1 2" key="1">
    <citation type="journal article" date="2020" name="Nat. Food">
        <title>A phased Vanilla planifolia genome enables genetic improvement of flavour and production.</title>
        <authorList>
            <person name="Hasing T."/>
            <person name="Tang H."/>
            <person name="Brym M."/>
            <person name="Khazi F."/>
            <person name="Huang T."/>
            <person name="Chambers A.H."/>
        </authorList>
    </citation>
    <scope>NUCLEOTIDE SEQUENCE [LARGE SCALE GENOMIC DNA]</scope>
    <source>
        <tissue evidence="1">Leaf</tissue>
    </source>
</reference>
<evidence type="ECO:0000313" key="1">
    <source>
        <dbReference type="EMBL" id="KAG0467710.1"/>
    </source>
</evidence>
<sequence length="66" mass="6745">MGGVGRIGWRWRRGEHVCEGGGNGGLDDSDAGASLRWDAWAAEVVIGCDAAGKVGGSKRGYGRGLA</sequence>
<protein>
    <submittedName>
        <fullName evidence="1">Uncharacterized protein</fullName>
    </submittedName>
</protein>
<dbReference type="Proteomes" id="UP000636800">
    <property type="component" value="Unassembled WGS sequence"/>
</dbReference>
<accession>A0A835UP87</accession>
<dbReference type="EMBL" id="JADCNL010000009">
    <property type="protein sequence ID" value="KAG0467710.1"/>
    <property type="molecule type" value="Genomic_DNA"/>
</dbReference>
<name>A0A835UP87_VANPL</name>
<organism evidence="1 2">
    <name type="scientific">Vanilla planifolia</name>
    <name type="common">Vanilla</name>
    <dbReference type="NCBI Taxonomy" id="51239"/>
    <lineage>
        <taxon>Eukaryota</taxon>
        <taxon>Viridiplantae</taxon>
        <taxon>Streptophyta</taxon>
        <taxon>Embryophyta</taxon>
        <taxon>Tracheophyta</taxon>
        <taxon>Spermatophyta</taxon>
        <taxon>Magnoliopsida</taxon>
        <taxon>Liliopsida</taxon>
        <taxon>Asparagales</taxon>
        <taxon>Orchidaceae</taxon>
        <taxon>Vanilloideae</taxon>
        <taxon>Vanilleae</taxon>
        <taxon>Vanilla</taxon>
    </lineage>
</organism>
<dbReference type="OrthoDB" id="422555at2759"/>
<proteinExistence type="predicted"/>
<gene>
    <name evidence="1" type="ORF">HPP92_019290</name>
</gene>
<evidence type="ECO:0000313" key="2">
    <source>
        <dbReference type="Proteomes" id="UP000636800"/>
    </source>
</evidence>
<dbReference type="AlphaFoldDB" id="A0A835UP87"/>